<feature type="chain" id="PRO_5015785631" description="H-type lectin domain-containing protein" evidence="2">
    <location>
        <begin position="47"/>
        <end position="522"/>
    </location>
</feature>
<feature type="compositionally biased region" description="Polar residues" evidence="1">
    <location>
        <begin position="13"/>
        <end position="25"/>
    </location>
</feature>
<gene>
    <name evidence="3" type="ORF">C0Q70_07679</name>
</gene>
<evidence type="ECO:0000256" key="1">
    <source>
        <dbReference type="SAM" id="MobiDB-lite"/>
    </source>
</evidence>
<feature type="compositionally biased region" description="Basic and acidic residues" evidence="1">
    <location>
        <begin position="1"/>
        <end position="12"/>
    </location>
</feature>
<feature type="compositionally biased region" description="Basic and acidic residues" evidence="1">
    <location>
        <begin position="100"/>
        <end position="113"/>
    </location>
</feature>
<organism evidence="3 4">
    <name type="scientific">Pomacea canaliculata</name>
    <name type="common">Golden apple snail</name>
    <dbReference type="NCBI Taxonomy" id="400727"/>
    <lineage>
        <taxon>Eukaryota</taxon>
        <taxon>Metazoa</taxon>
        <taxon>Spiralia</taxon>
        <taxon>Lophotrochozoa</taxon>
        <taxon>Mollusca</taxon>
        <taxon>Gastropoda</taxon>
        <taxon>Caenogastropoda</taxon>
        <taxon>Architaenioglossa</taxon>
        <taxon>Ampullarioidea</taxon>
        <taxon>Ampullariidae</taxon>
        <taxon>Pomacea</taxon>
    </lineage>
</organism>
<comment type="caution">
    <text evidence="3">The sequence shown here is derived from an EMBL/GenBank/DDBJ whole genome shotgun (WGS) entry which is preliminary data.</text>
</comment>
<feature type="compositionally biased region" description="Basic and acidic residues" evidence="1">
    <location>
        <begin position="205"/>
        <end position="214"/>
    </location>
</feature>
<protein>
    <recommendedName>
        <fullName evidence="5">H-type lectin domain-containing protein</fullName>
    </recommendedName>
</protein>
<evidence type="ECO:0000256" key="2">
    <source>
        <dbReference type="SAM" id="SignalP"/>
    </source>
</evidence>
<feature type="region of interest" description="Disordered" evidence="1">
    <location>
        <begin position="153"/>
        <end position="176"/>
    </location>
</feature>
<feature type="compositionally biased region" description="Basic and acidic residues" evidence="1">
    <location>
        <begin position="79"/>
        <end position="90"/>
    </location>
</feature>
<evidence type="ECO:0000313" key="3">
    <source>
        <dbReference type="EMBL" id="PVD32246.1"/>
    </source>
</evidence>
<keyword evidence="2" id="KW-0732">Signal</keyword>
<feature type="region of interest" description="Disordered" evidence="1">
    <location>
        <begin position="54"/>
        <end position="127"/>
    </location>
</feature>
<evidence type="ECO:0008006" key="5">
    <source>
        <dbReference type="Google" id="ProtNLM"/>
    </source>
</evidence>
<keyword evidence="4" id="KW-1185">Reference proteome</keyword>
<dbReference type="EMBL" id="PZQS01000004">
    <property type="protein sequence ID" value="PVD32246.1"/>
    <property type="molecule type" value="Genomic_DNA"/>
</dbReference>
<feature type="region of interest" description="Disordered" evidence="1">
    <location>
        <begin position="445"/>
        <end position="469"/>
    </location>
</feature>
<name>A0A2T7PFP3_POMCA</name>
<dbReference type="OrthoDB" id="6215849at2759"/>
<feature type="region of interest" description="Disordered" evidence="1">
    <location>
        <begin position="195"/>
        <end position="223"/>
    </location>
</feature>
<sequence length="522" mass="58206">MFDSEPQPRYEARSTSGSPANRSSTTSAMTALHLLVVVLTVVTAVAEYSPPYSPVDTAYTPEYSPDYGGKPTYAPVYDSKPDYKKPDYGRKPANPPVYDSKPDYKKPAYEDKPTYPSVYDSKPDYKKPEYESKPVYASVYDGKLDYKKPEYESKPTYSSVYDGKPDYKKPEYESKPTYSSVYDGKLDYKKPEYESKPTYSSVYDSKPDYEDKPNYDQVNEGKSYGGKLSSSLVSGADAKSASEAVRAVVNKKTELYKDLDIYETLIQVAAERLNLINQRTLPAIRLDNSQTDASISILDQEINALRDRASRADVTATAALASANASSDVIRQQRALVAQISRNNTDDARRIAQFQGDLRNLEAYFLKELDTQIGQLTSLLAKERQNLKTVTAFVDGRKCEYGYVALTGNTDTASVQFVTKFNQAPSVDIVLSGYSSFLNVPFSPRDSYPPGNNYPPQSTYGEYPKGDDSSYKNEVQNVQVVVSDVTDKGFTARVINTNAVNFYFGKITAKYVACQNLNSEVY</sequence>
<accession>A0A2T7PFP3</accession>
<evidence type="ECO:0000313" key="4">
    <source>
        <dbReference type="Proteomes" id="UP000245119"/>
    </source>
</evidence>
<dbReference type="STRING" id="400727.A0A2T7PFP3"/>
<feature type="compositionally biased region" description="Basic and acidic residues" evidence="1">
    <location>
        <begin position="163"/>
        <end position="174"/>
    </location>
</feature>
<dbReference type="AlphaFoldDB" id="A0A2T7PFP3"/>
<proteinExistence type="predicted"/>
<feature type="region of interest" description="Disordered" evidence="1">
    <location>
        <begin position="1"/>
        <end position="25"/>
    </location>
</feature>
<dbReference type="Proteomes" id="UP000245119">
    <property type="component" value="Linkage Group LG4"/>
</dbReference>
<feature type="signal peptide" evidence="2">
    <location>
        <begin position="1"/>
        <end position="46"/>
    </location>
</feature>
<reference evidence="3 4" key="1">
    <citation type="submission" date="2018-04" db="EMBL/GenBank/DDBJ databases">
        <title>The genome of golden apple snail Pomacea canaliculata provides insight into stress tolerance and invasive adaptation.</title>
        <authorList>
            <person name="Liu C."/>
            <person name="Liu B."/>
            <person name="Ren Y."/>
            <person name="Zhang Y."/>
            <person name="Wang H."/>
            <person name="Li S."/>
            <person name="Jiang F."/>
            <person name="Yin L."/>
            <person name="Zhang G."/>
            <person name="Qian W."/>
            <person name="Fan W."/>
        </authorList>
    </citation>
    <scope>NUCLEOTIDE SEQUENCE [LARGE SCALE GENOMIC DNA]</scope>
    <source>
        <strain evidence="3">SZHN2017</strain>
        <tissue evidence="3">Muscle</tissue>
    </source>
</reference>